<dbReference type="InterPro" id="IPR027267">
    <property type="entry name" value="AH/BAR_dom_sf"/>
</dbReference>
<dbReference type="InterPro" id="IPR031160">
    <property type="entry name" value="F_BAR_dom"/>
</dbReference>
<protein>
    <recommendedName>
        <fullName evidence="3">F-BAR domain-containing protein</fullName>
    </recommendedName>
</protein>
<feature type="coiled-coil region" evidence="2">
    <location>
        <begin position="46"/>
        <end position="105"/>
    </location>
</feature>
<keyword evidence="1 2" id="KW-0175">Coiled coil</keyword>
<feature type="non-terminal residue" evidence="4">
    <location>
        <position position="210"/>
    </location>
</feature>
<comment type="caution">
    <text evidence="4">The sequence shown here is derived from an EMBL/GenBank/DDBJ whole genome shotgun (WGS) entry which is preliminary data.</text>
</comment>
<dbReference type="AlphaFoldDB" id="A0ABD2NMT8"/>
<dbReference type="Proteomes" id="UP001516400">
    <property type="component" value="Unassembled WGS sequence"/>
</dbReference>
<proteinExistence type="predicted"/>
<evidence type="ECO:0000256" key="2">
    <source>
        <dbReference type="SAM" id="Coils"/>
    </source>
</evidence>
<accession>A0ABD2NMT8</accession>
<evidence type="ECO:0000313" key="4">
    <source>
        <dbReference type="EMBL" id="KAL3280027.1"/>
    </source>
</evidence>
<dbReference type="EMBL" id="JABFTP020000124">
    <property type="protein sequence ID" value="KAL3280027.1"/>
    <property type="molecule type" value="Genomic_DNA"/>
</dbReference>
<dbReference type="PANTHER" id="PTHR15735:SF12">
    <property type="entry name" value="CDC42-INTERACTING PROTEIN 4, ISOFORM B"/>
    <property type="match status" value="1"/>
</dbReference>
<dbReference type="PANTHER" id="PTHR15735">
    <property type="entry name" value="FCH AND DOUBLE SH3 DOMAINS PROTEIN"/>
    <property type="match status" value="1"/>
</dbReference>
<evidence type="ECO:0000259" key="3">
    <source>
        <dbReference type="PROSITE" id="PS51741"/>
    </source>
</evidence>
<dbReference type="SUPFAM" id="SSF103657">
    <property type="entry name" value="BAR/IMD domain-like"/>
    <property type="match status" value="1"/>
</dbReference>
<keyword evidence="5" id="KW-1185">Reference proteome</keyword>
<feature type="domain" description="F-BAR" evidence="3">
    <location>
        <begin position="1"/>
        <end position="210"/>
    </location>
</feature>
<name>A0ABD2NMT8_9CUCU</name>
<evidence type="ECO:0000313" key="5">
    <source>
        <dbReference type="Proteomes" id="UP001516400"/>
    </source>
</evidence>
<reference evidence="4 5" key="1">
    <citation type="journal article" date="2021" name="BMC Biol.">
        <title>Horizontally acquired antibacterial genes associated with adaptive radiation of ladybird beetles.</title>
        <authorList>
            <person name="Li H.S."/>
            <person name="Tang X.F."/>
            <person name="Huang Y.H."/>
            <person name="Xu Z.Y."/>
            <person name="Chen M.L."/>
            <person name="Du X.Y."/>
            <person name="Qiu B.Y."/>
            <person name="Chen P.T."/>
            <person name="Zhang W."/>
            <person name="Slipinski A."/>
            <person name="Escalona H.E."/>
            <person name="Waterhouse R.M."/>
            <person name="Zwick A."/>
            <person name="Pang H."/>
        </authorList>
    </citation>
    <scope>NUCLEOTIDE SEQUENCE [LARGE SCALE GENOMIC DNA]</scope>
    <source>
        <strain evidence="4">SYSU2018</strain>
    </source>
</reference>
<dbReference type="PROSITE" id="PS51741">
    <property type="entry name" value="F_BAR"/>
    <property type="match status" value="1"/>
</dbReference>
<sequence length="210" mass="24653">MNSFVLTTIITYRYTSCKAFKILTDEVNDLAGQHEVIAEDLQSKVIKELNALVKDLREERKKQLQEGHRLTQILQAQLDTLQRSKKAYDKAYRDAEKALDNFQKADADLNLSRAEVEKQRTNYQYKTQICDTSKNEYAQQLQRTNELQRQHYRSGLPEVFRHLQELDEKRIKNIKNFIYSSVKIERNVFPIINKCLDGILKAGDIINEKE</sequence>
<organism evidence="4 5">
    <name type="scientific">Cryptolaemus montrouzieri</name>
    <dbReference type="NCBI Taxonomy" id="559131"/>
    <lineage>
        <taxon>Eukaryota</taxon>
        <taxon>Metazoa</taxon>
        <taxon>Ecdysozoa</taxon>
        <taxon>Arthropoda</taxon>
        <taxon>Hexapoda</taxon>
        <taxon>Insecta</taxon>
        <taxon>Pterygota</taxon>
        <taxon>Neoptera</taxon>
        <taxon>Endopterygota</taxon>
        <taxon>Coleoptera</taxon>
        <taxon>Polyphaga</taxon>
        <taxon>Cucujiformia</taxon>
        <taxon>Coccinelloidea</taxon>
        <taxon>Coccinellidae</taxon>
        <taxon>Scymninae</taxon>
        <taxon>Scymnini</taxon>
        <taxon>Cryptolaemus</taxon>
    </lineage>
</organism>
<evidence type="ECO:0000256" key="1">
    <source>
        <dbReference type="PROSITE-ProRule" id="PRU01077"/>
    </source>
</evidence>
<dbReference type="Gene3D" id="1.20.1270.60">
    <property type="entry name" value="Arfaptin homology (AH) domain/BAR domain"/>
    <property type="match status" value="1"/>
</dbReference>
<gene>
    <name evidence="4" type="ORF">HHI36_017534</name>
</gene>